<protein>
    <submittedName>
        <fullName evidence="1">Uncharacterized protein</fullName>
    </submittedName>
</protein>
<evidence type="ECO:0000313" key="1">
    <source>
        <dbReference type="EMBL" id="QDV84982.1"/>
    </source>
</evidence>
<dbReference type="Proteomes" id="UP000318081">
    <property type="component" value="Chromosome"/>
</dbReference>
<gene>
    <name evidence="1" type="ORF">TBK1r_39340</name>
</gene>
<dbReference type="RefSeq" id="WP_145213992.1">
    <property type="nucleotide sequence ID" value="NZ_CP036432.1"/>
</dbReference>
<proteinExistence type="predicted"/>
<organism evidence="1 2">
    <name type="scientific">Stieleria magnilauensis</name>
    <dbReference type="NCBI Taxonomy" id="2527963"/>
    <lineage>
        <taxon>Bacteria</taxon>
        <taxon>Pseudomonadati</taxon>
        <taxon>Planctomycetota</taxon>
        <taxon>Planctomycetia</taxon>
        <taxon>Pirellulales</taxon>
        <taxon>Pirellulaceae</taxon>
        <taxon>Stieleria</taxon>
    </lineage>
</organism>
<name>A0ABX5XSK7_9BACT</name>
<dbReference type="EMBL" id="CP036432">
    <property type="protein sequence ID" value="QDV84982.1"/>
    <property type="molecule type" value="Genomic_DNA"/>
</dbReference>
<evidence type="ECO:0000313" key="2">
    <source>
        <dbReference type="Proteomes" id="UP000318081"/>
    </source>
</evidence>
<keyword evidence="2" id="KW-1185">Reference proteome</keyword>
<sequence>MYQANTVFIVALGVSLMIPSACYPQQLGILGEAAKKPEDIAGTIIDEMHMEVQSATRFATCYAGSYMNDGRAKPNANGVFEFVGFYARGHNKSGERQVRVWSANDATVNGQFLPFFYTNDRLFTKNKWSYTKCGSPVKDVDPHEEKGEYRFRGLCLDSRLAMIQFAYGISSGKARGLCEEHYFLSSNLVSAERTQEGNIIAVVQGPGKNRFHCTLDKRYEFRPSKIAVTKEDADLLDGDTNAIVINEIRWTQEKDAEKGKLTRWIADAGKNTQYGGGTKASAPRAISYSWKAAWWYGDDVPAHVFSKEHVTSDSGKLFDEFGKFIEKASSVRSFDEAGG</sequence>
<reference evidence="1 2" key="1">
    <citation type="submission" date="2019-02" db="EMBL/GenBank/DDBJ databases">
        <title>Deep-cultivation of Planctomycetes and their phenomic and genomic characterization uncovers novel biology.</title>
        <authorList>
            <person name="Wiegand S."/>
            <person name="Jogler M."/>
            <person name="Boedeker C."/>
            <person name="Pinto D."/>
            <person name="Vollmers J."/>
            <person name="Rivas-Marin E."/>
            <person name="Kohn T."/>
            <person name="Peeters S.H."/>
            <person name="Heuer A."/>
            <person name="Rast P."/>
            <person name="Oberbeckmann S."/>
            <person name="Bunk B."/>
            <person name="Jeske O."/>
            <person name="Meyerdierks A."/>
            <person name="Storesund J.E."/>
            <person name="Kallscheuer N."/>
            <person name="Luecker S."/>
            <person name="Lage O.M."/>
            <person name="Pohl T."/>
            <person name="Merkel B.J."/>
            <person name="Hornburger P."/>
            <person name="Mueller R.-W."/>
            <person name="Bruemmer F."/>
            <person name="Labrenz M."/>
            <person name="Spormann A.M."/>
            <person name="Op den Camp H."/>
            <person name="Overmann J."/>
            <person name="Amann R."/>
            <person name="Jetten M.S.M."/>
            <person name="Mascher T."/>
            <person name="Medema M.H."/>
            <person name="Devos D.P."/>
            <person name="Kaster A.-K."/>
            <person name="Ovreas L."/>
            <person name="Rohde M."/>
            <person name="Galperin M.Y."/>
            <person name="Jogler C."/>
        </authorList>
    </citation>
    <scope>NUCLEOTIDE SEQUENCE [LARGE SCALE GENOMIC DNA]</scope>
    <source>
        <strain evidence="1 2">TBK1r</strain>
    </source>
</reference>
<accession>A0ABX5XSK7</accession>